<sequence>MAQDPFGIPSDADDPFELADSSGGPVRREDGPVPLTILGDIAQRARLDLEPGDAIWASKGSIMAYSDAVRWRLRVPGGVGGAVKRSLAGEGLTLTYIESDRPGYVLLAANAPGRIGIWDLTHGPIIATRGSFLAAWGERVDITVTIARRAGAAFFGGAGLFLQKVSGVGRVLVHGSGDFDERVLAPGERLLVSSGNLAAFSHSVDYDIQGVGGCSKMLFGGEGIFMTRLTGPGRVLLQSLKRGNAVQSSGRGG</sequence>
<gene>
    <name evidence="2" type="ORF">ElP_40610</name>
</gene>
<dbReference type="Pfam" id="PF01987">
    <property type="entry name" value="AIM24"/>
    <property type="match status" value="1"/>
</dbReference>
<dbReference type="KEGG" id="tpla:ElP_40610"/>
<dbReference type="Proteomes" id="UP000317835">
    <property type="component" value="Chromosome"/>
</dbReference>
<evidence type="ECO:0000313" key="2">
    <source>
        <dbReference type="EMBL" id="QDV36147.1"/>
    </source>
</evidence>
<dbReference type="InterPro" id="IPR016031">
    <property type="entry name" value="Trp_RNA-bd_attenuator-like_dom"/>
</dbReference>
<dbReference type="PANTHER" id="PTHR43657">
    <property type="entry name" value="TRYPTOPHAN RNA-BINDING ATTENUATOR PROTEIN-LIKE PROTEIN"/>
    <property type="match status" value="1"/>
</dbReference>
<reference evidence="2 3" key="1">
    <citation type="submission" date="2019-02" db="EMBL/GenBank/DDBJ databases">
        <title>Deep-cultivation of Planctomycetes and their phenomic and genomic characterization uncovers novel biology.</title>
        <authorList>
            <person name="Wiegand S."/>
            <person name="Jogler M."/>
            <person name="Boedeker C."/>
            <person name="Pinto D."/>
            <person name="Vollmers J."/>
            <person name="Rivas-Marin E."/>
            <person name="Kohn T."/>
            <person name="Peeters S.H."/>
            <person name="Heuer A."/>
            <person name="Rast P."/>
            <person name="Oberbeckmann S."/>
            <person name="Bunk B."/>
            <person name="Jeske O."/>
            <person name="Meyerdierks A."/>
            <person name="Storesund J.E."/>
            <person name="Kallscheuer N."/>
            <person name="Luecker S."/>
            <person name="Lage O.M."/>
            <person name="Pohl T."/>
            <person name="Merkel B.J."/>
            <person name="Hornburger P."/>
            <person name="Mueller R.-W."/>
            <person name="Bruemmer F."/>
            <person name="Labrenz M."/>
            <person name="Spormann A.M."/>
            <person name="Op den Camp H."/>
            <person name="Overmann J."/>
            <person name="Amann R."/>
            <person name="Jetten M.S.M."/>
            <person name="Mascher T."/>
            <person name="Medema M.H."/>
            <person name="Devos D.P."/>
            <person name="Kaster A.-K."/>
            <person name="Ovreas L."/>
            <person name="Rohde M."/>
            <person name="Galperin M.Y."/>
            <person name="Jogler C."/>
        </authorList>
    </citation>
    <scope>NUCLEOTIDE SEQUENCE [LARGE SCALE GENOMIC DNA]</scope>
    <source>
        <strain evidence="2 3">ElP</strain>
    </source>
</reference>
<evidence type="ECO:0000256" key="1">
    <source>
        <dbReference type="SAM" id="MobiDB-lite"/>
    </source>
</evidence>
<dbReference type="Gene3D" id="3.60.160.10">
    <property type="entry name" value="Mitochondrial biogenesis AIM24"/>
    <property type="match status" value="1"/>
</dbReference>
<feature type="region of interest" description="Disordered" evidence="1">
    <location>
        <begin position="1"/>
        <end position="32"/>
    </location>
</feature>
<dbReference type="PANTHER" id="PTHR43657:SF1">
    <property type="entry name" value="ALTERED INHERITANCE OF MITOCHONDRIA PROTEIN 24, MITOCHONDRIAL"/>
    <property type="match status" value="1"/>
</dbReference>
<organism evidence="2 3">
    <name type="scientific">Tautonia plasticadhaerens</name>
    <dbReference type="NCBI Taxonomy" id="2527974"/>
    <lineage>
        <taxon>Bacteria</taxon>
        <taxon>Pseudomonadati</taxon>
        <taxon>Planctomycetota</taxon>
        <taxon>Planctomycetia</taxon>
        <taxon>Isosphaerales</taxon>
        <taxon>Isosphaeraceae</taxon>
        <taxon>Tautonia</taxon>
    </lineage>
</organism>
<evidence type="ECO:0000313" key="3">
    <source>
        <dbReference type="Proteomes" id="UP000317835"/>
    </source>
</evidence>
<dbReference type="InterPro" id="IPR036983">
    <property type="entry name" value="AIM24_sf"/>
</dbReference>
<evidence type="ECO:0008006" key="4">
    <source>
        <dbReference type="Google" id="ProtNLM"/>
    </source>
</evidence>
<dbReference type="InterPro" id="IPR002838">
    <property type="entry name" value="AIM24"/>
</dbReference>
<keyword evidence="3" id="KW-1185">Reference proteome</keyword>
<dbReference type="RefSeq" id="WP_145272227.1">
    <property type="nucleotide sequence ID" value="NZ_CP036426.1"/>
</dbReference>
<protein>
    <recommendedName>
        <fullName evidence="4">DUF124 domain-containing protein</fullName>
    </recommendedName>
</protein>
<accession>A0A518H5M9</accession>
<proteinExistence type="predicted"/>
<name>A0A518H5M9_9BACT</name>
<dbReference type="OrthoDB" id="9779518at2"/>
<dbReference type="EMBL" id="CP036426">
    <property type="protein sequence ID" value="QDV36147.1"/>
    <property type="molecule type" value="Genomic_DNA"/>
</dbReference>
<dbReference type="SUPFAM" id="SSF51219">
    <property type="entry name" value="TRAP-like"/>
    <property type="match status" value="1"/>
</dbReference>
<dbReference type="AlphaFoldDB" id="A0A518H5M9"/>